<feature type="compositionally biased region" description="Polar residues" evidence="1">
    <location>
        <begin position="1"/>
        <end position="10"/>
    </location>
</feature>
<dbReference type="EMBL" id="BSDC01000001">
    <property type="protein sequence ID" value="GLH66519.1"/>
    <property type="molecule type" value="Genomic_DNA"/>
</dbReference>
<evidence type="ECO:0000313" key="2">
    <source>
        <dbReference type="EMBL" id="GLH66519.1"/>
    </source>
</evidence>
<dbReference type="RefSeq" id="WP_285606843.1">
    <property type="nucleotide sequence ID" value="NZ_BSDC01000001.1"/>
</dbReference>
<gene>
    <name evidence="2" type="ORF">GETHED_08830</name>
</gene>
<evidence type="ECO:0000256" key="1">
    <source>
        <dbReference type="SAM" id="MobiDB-lite"/>
    </source>
</evidence>
<proteinExistence type="predicted"/>
<feature type="region of interest" description="Disordered" evidence="1">
    <location>
        <begin position="1"/>
        <end position="30"/>
    </location>
</feature>
<reference evidence="2" key="1">
    <citation type="journal article" date="2023" name="Antonie Van Leeuwenhoek">
        <title>Mesoterricola silvestris gen. nov., sp. nov., Mesoterricola sediminis sp. nov., Geothrix oryzae sp. nov., Geothrix edaphica sp. nov., Geothrix rubra sp. nov., and Geothrix limicola sp. nov., six novel members of Acidobacteriota isolated from soils.</title>
        <authorList>
            <person name="Itoh H."/>
            <person name="Sugisawa Y."/>
            <person name="Mise K."/>
            <person name="Xu Z."/>
            <person name="Kuniyasu M."/>
            <person name="Ushijima N."/>
            <person name="Kawano K."/>
            <person name="Kobayashi E."/>
            <person name="Shiratori Y."/>
            <person name="Masuda Y."/>
            <person name="Senoo K."/>
        </authorList>
    </citation>
    <scope>NUCLEOTIDE SEQUENCE</scope>
    <source>
        <strain evidence="2">Red802</strain>
    </source>
</reference>
<accession>A0ABQ5PVY6</accession>
<feature type="compositionally biased region" description="Basic and acidic residues" evidence="1">
    <location>
        <begin position="12"/>
        <end position="26"/>
    </location>
</feature>
<comment type="caution">
    <text evidence="2">The sequence shown here is derived from an EMBL/GenBank/DDBJ whole genome shotgun (WGS) entry which is preliminary data.</text>
</comment>
<protein>
    <submittedName>
        <fullName evidence="2">Uncharacterized protein</fullName>
    </submittedName>
</protein>
<sequence length="58" mass="7006">MNRRISQTPLNYDREAGTERRALRSRGDRRRHGRALRIFFIPLDMLVHKLRSRTLVVF</sequence>
<keyword evidence="3" id="KW-1185">Reference proteome</keyword>
<organism evidence="2 3">
    <name type="scientific">Geothrix edaphica</name>
    <dbReference type="NCBI Taxonomy" id="2927976"/>
    <lineage>
        <taxon>Bacteria</taxon>
        <taxon>Pseudomonadati</taxon>
        <taxon>Acidobacteriota</taxon>
        <taxon>Holophagae</taxon>
        <taxon>Holophagales</taxon>
        <taxon>Holophagaceae</taxon>
        <taxon>Geothrix</taxon>
    </lineage>
</organism>
<evidence type="ECO:0000313" key="3">
    <source>
        <dbReference type="Proteomes" id="UP001165044"/>
    </source>
</evidence>
<name>A0ABQ5PVY6_9BACT</name>
<dbReference type="Proteomes" id="UP001165044">
    <property type="component" value="Unassembled WGS sequence"/>
</dbReference>